<dbReference type="Gene3D" id="3.40.50.1820">
    <property type="entry name" value="alpha/beta hydrolase"/>
    <property type="match status" value="1"/>
</dbReference>
<dbReference type="SUPFAM" id="SSF82171">
    <property type="entry name" value="DPP6 N-terminal domain-like"/>
    <property type="match status" value="1"/>
</dbReference>
<dbReference type="PANTHER" id="PTHR42776">
    <property type="entry name" value="SERINE PEPTIDASE S9 FAMILY MEMBER"/>
    <property type="match status" value="1"/>
</dbReference>
<dbReference type="InterPro" id="IPR001375">
    <property type="entry name" value="Peptidase_S9_cat"/>
</dbReference>
<reference evidence="4 5" key="1">
    <citation type="submission" date="2021-01" db="EMBL/GenBank/DDBJ databases">
        <title>Carboxyliciviraga sp.nov., isolated from coastal sediments.</title>
        <authorList>
            <person name="Lu D."/>
            <person name="Zhang T."/>
        </authorList>
    </citation>
    <scope>NUCLEOTIDE SEQUENCE [LARGE SCALE GENOMIC DNA]</scope>
    <source>
        <strain evidence="4 5">N1Y132</strain>
    </source>
</reference>
<dbReference type="Pfam" id="PF00326">
    <property type="entry name" value="Peptidase_S9"/>
    <property type="match status" value="1"/>
</dbReference>
<keyword evidence="2" id="KW-0732">Signal</keyword>
<dbReference type="Proteomes" id="UP000605676">
    <property type="component" value="Unassembled WGS sequence"/>
</dbReference>
<gene>
    <name evidence="4" type="ORF">JIV24_06765</name>
</gene>
<evidence type="ECO:0000259" key="3">
    <source>
        <dbReference type="Pfam" id="PF00326"/>
    </source>
</evidence>
<feature type="domain" description="Peptidase S9 prolyl oligopeptidase catalytic" evidence="3">
    <location>
        <begin position="731"/>
        <end position="904"/>
    </location>
</feature>
<name>A0ABS1HIK0_9BACT</name>
<comment type="caution">
    <text evidence="4">The sequence shown here is derived from an EMBL/GenBank/DDBJ whole genome shotgun (WGS) entry which is preliminary data.</text>
</comment>
<evidence type="ECO:0000313" key="5">
    <source>
        <dbReference type="Proteomes" id="UP000605676"/>
    </source>
</evidence>
<dbReference type="SUPFAM" id="SSF53474">
    <property type="entry name" value="alpha/beta-Hydrolases"/>
    <property type="match status" value="1"/>
</dbReference>
<proteinExistence type="predicted"/>
<protein>
    <submittedName>
        <fullName evidence="4">S9 family peptidase</fullName>
    </submittedName>
</protein>
<dbReference type="PANTHER" id="PTHR42776:SF4">
    <property type="entry name" value="ACYLAMINO-ACID-RELEASING ENZYME"/>
    <property type="match status" value="1"/>
</dbReference>
<dbReference type="EMBL" id="JAENRR010000011">
    <property type="protein sequence ID" value="MBK3517039.1"/>
    <property type="molecule type" value="Genomic_DNA"/>
</dbReference>
<dbReference type="RefSeq" id="WP_200464266.1">
    <property type="nucleotide sequence ID" value="NZ_JAENRR010000011.1"/>
</dbReference>
<evidence type="ECO:0000256" key="2">
    <source>
        <dbReference type="SAM" id="SignalP"/>
    </source>
</evidence>
<sequence>MKQFLILSTLFLLVSASYAQEKKPLTYDDILKWNRITEKSISNDGNYIVYKAEPWKGDAVLKIIDKLGAELSAVAGGNDAAISHHSTHVAFKIEPEKDVVRDLKLKKTKKDKMPLNKLGIYNLKTKALDTVPNLKSFKLPKQWDGFMAYQTQTEILNDTTLQEVKEESKENGFMLNVRNLTSGEIMQFPYVTDYIFAKHKEVIAFVSTGADNEMEPGIYYYNLLDAVQTAVLTGKGKYKQLTLNKTGSSLAFLADTSQSKKPAYQLYLWNQNDGLNELASTNTKGIEEGWQISEHGQLKIADKTKRVYFGLAPVKPEKDTTKLDEEIPELDVWHWNEPILHTEQLTTKKDDLTKSYLAVYHLDNNKIVQLEQKSDSDIEWINEGNSDYLVAYSNLPYAVQRMWEGYPEHNDFYLVNINTGERKMFKQDVRAYPSASPNGKYIYWYNAMDTTWNTYHINKGIEYKISTANAIQCADEINDIPNPASSYGTGGWLVNDEALLLYDRFDIWKVDPENKTAPVNITVDGGESKTSYRLIDYDKAYHGLIDEDYKGIDVSKPLYLIGHNEVSREDGFYKTTIKNRKSPKVLLSGQYRLTAPTRAKDANVLVYTKEDFQEFPNLSVTENDFKKSKAVSDVNLKQKDFLWGTKELYTWTSLDGQQLEGLLVKPANFDPNKKYPLIVNFYEKSSQRLYHHQIPEAHRSTIDYHYYASHDYVIFNPDVYYKEGYPGESAFNCVMPGISQLIAEGFIDEKAIAAQGHSWGGYQVAYLATRTNLFAAIESGAPVVNMFSAYGGIRLWTGRNRSFQYEHTQSRIGKSIWESPLRYLENSPLFTADKITTPMLIMHNEDDGAVPFSQGVEFFIALRRLKKEAWLLNYNDADHWPTLVRDKYDFQVRLAQFFDHYLKGEPMPRWMKKGIPAVDKGLDLGY</sequence>
<feature type="chain" id="PRO_5047014475" evidence="2">
    <location>
        <begin position="20"/>
        <end position="926"/>
    </location>
</feature>
<evidence type="ECO:0000256" key="1">
    <source>
        <dbReference type="ARBA" id="ARBA00022801"/>
    </source>
</evidence>
<keyword evidence="5" id="KW-1185">Reference proteome</keyword>
<evidence type="ECO:0000313" key="4">
    <source>
        <dbReference type="EMBL" id="MBK3517039.1"/>
    </source>
</evidence>
<organism evidence="4 5">
    <name type="scientific">Carboxylicivirga marina</name>
    <dbReference type="NCBI Taxonomy" id="2800988"/>
    <lineage>
        <taxon>Bacteria</taxon>
        <taxon>Pseudomonadati</taxon>
        <taxon>Bacteroidota</taxon>
        <taxon>Bacteroidia</taxon>
        <taxon>Marinilabiliales</taxon>
        <taxon>Marinilabiliaceae</taxon>
        <taxon>Carboxylicivirga</taxon>
    </lineage>
</organism>
<feature type="signal peptide" evidence="2">
    <location>
        <begin position="1"/>
        <end position="19"/>
    </location>
</feature>
<accession>A0ABS1HIK0</accession>
<dbReference type="InterPro" id="IPR029058">
    <property type="entry name" value="AB_hydrolase_fold"/>
</dbReference>
<keyword evidence="1" id="KW-0378">Hydrolase</keyword>